<proteinExistence type="predicted"/>
<dbReference type="EMBL" id="CP073720">
    <property type="protein sequence ID" value="UWP81684.1"/>
    <property type="molecule type" value="Genomic_DNA"/>
</dbReference>
<name>A0ABY5VWW8_9ACTN</name>
<sequence>MYVPEPGHIVWAWIRPSLEEGAGGRAARIKVRAVDTDPALGDRVRLSGAELDPVYRPTGEVSVLVEPDRLWPVATEGDE</sequence>
<gene>
    <name evidence="1" type="ORF">Dfulv_42345</name>
</gene>
<dbReference type="Proteomes" id="UP001059617">
    <property type="component" value="Chromosome"/>
</dbReference>
<evidence type="ECO:0000313" key="1">
    <source>
        <dbReference type="EMBL" id="UWP81684.1"/>
    </source>
</evidence>
<evidence type="ECO:0000313" key="2">
    <source>
        <dbReference type="Proteomes" id="UP001059617"/>
    </source>
</evidence>
<reference evidence="1" key="2">
    <citation type="submission" date="2022-09" db="EMBL/GenBank/DDBJ databases">
        <title>Biosynthetic gene clusters of Dactylosporangioum fulvum.</title>
        <authorList>
            <person name="Caradec T."/>
        </authorList>
    </citation>
    <scope>NUCLEOTIDE SEQUENCE</scope>
    <source>
        <strain evidence="1">NRRL B-16292</strain>
    </source>
</reference>
<protein>
    <submittedName>
        <fullName evidence="1">Uncharacterized protein</fullName>
    </submittedName>
</protein>
<organism evidence="1 2">
    <name type="scientific">Dactylosporangium fulvum</name>
    <dbReference type="NCBI Taxonomy" id="53359"/>
    <lineage>
        <taxon>Bacteria</taxon>
        <taxon>Bacillati</taxon>
        <taxon>Actinomycetota</taxon>
        <taxon>Actinomycetes</taxon>
        <taxon>Micromonosporales</taxon>
        <taxon>Micromonosporaceae</taxon>
        <taxon>Dactylosporangium</taxon>
    </lineage>
</organism>
<accession>A0ABY5VWW8</accession>
<dbReference type="RefSeq" id="WP_259859453.1">
    <property type="nucleotide sequence ID" value="NZ_CP073720.1"/>
</dbReference>
<keyword evidence="2" id="KW-1185">Reference proteome</keyword>
<reference evidence="1" key="1">
    <citation type="submission" date="2021-04" db="EMBL/GenBank/DDBJ databases">
        <authorList>
            <person name="Hartkoorn R.C."/>
            <person name="Beaudoing E."/>
            <person name="Hot D."/>
        </authorList>
    </citation>
    <scope>NUCLEOTIDE SEQUENCE</scope>
    <source>
        <strain evidence="1">NRRL B-16292</strain>
    </source>
</reference>